<organism evidence="2 3">
    <name type="scientific">Enterocloster lavalensis</name>
    <dbReference type="NCBI Taxonomy" id="460384"/>
    <lineage>
        <taxon>Bacteria</taxon>
        <taxon>Bacillati</taxon>
        <taxon>Bacillota</taxon>
        <taxon>Clostridia</taxon>
        <taxon>Lachnospirales</taxon>
        <taxon>Lachnospiraceae</taxon>
        <taxon>Enterocloster</taxon>
    </lineage>
</organism>
<evidence type="ECO:0000313" key="2">
    <source>
        <dbReference type="EMBL" id="SEU04397.1"/>
    </source>
</evidence>
<feature type="domain" description="Xylose isomerase-like TIM barrel" evidence="1">
    <location>
        <begin position="31"/>
        <end position="247"/>
    </location>
</feature>
<dbReference type="PANTHER" id="PTHR12110">
    <property type="entry name" value="HYDROXYPYRUVATE ISOMERASE"/>
    <property type="match status" value="1"/>
</dbReference>
<dbReference type="Gene3D" id="3.20.20.150">
    <property type="entry name" value="Divalent-metal-dependent TIM barrel enzymes"/>
    <property type="match status" value="1"/>
</dbReference>
<proteinExistence type="predicted"/>
<dbReference type="InterPro" id="IPR050312">
    <property type="entry name" value="IolE/XylAMocC-like"/>
</dbReference>
<protein>
    <submittedName>
        <fullName evidence="2">Sugar phosphate isomerase/epimerase</fullName>
    </submittedName>
</protein>
<accession>A0A1I0J3P3</accession>
<dbReference type="SUPFAM" id="SSF51658">
    <property type="entry name" value="Xylose isomerase-like"/>
    <property type="match status" value="1"/>
</dbReference>
<dbReference type="RefSeq" id="WP_024736263.1">
    <property type="nucleotide sequence ID" value="NZ_FOIM01000026.1"/>
</dbReference>
<keyword evidence="2" id="KW-0413">Isomerase</keyword>
<reference evidence="3" key="1">
    <citation type="submission" date="2016-10" db="EMBL/GenBank/DDBJ databases">
        <authorList>
            <person name="Varghese N."/>
            <person name="Submissions S."/>
        </authorList>
    </citation>
    <scope>NUCLEOTIDE SEQUENCE [LARGE SCALE GENOMIC DNA]</scope>
    <source>
        <strain evidence="3">NLAE-zl-G277</strain>
    </source>
</reference>
<sequence length="288" mass="32911">MSEARKGAPKIALNMSMVKTIMWDKGPDYTFERVKAAGLSYFELSQVDMTDAFIDQVLEASAKHGVTVMSTSLNYKPLFGPNAKGFDIERDLDRIIEANKRLGVTYVRDSLIPRICIHSEEGYYKAAEDLNHYGKLLKEQGLKLYYHNHHFEFEKFNGKTGFELLVENTDPELVGFEIDVHWIQRAGHDPVKWIERLAGREDMVHLKDYRICFPDGEPSQEIFHREQCIQFAEIGEGNLDMKAIIEASVKGGAIYLPIEQDQTYGLDPFDCIRTSVKNIRDMGFGGYL</sequence>
<evidence type="ECO:0000259" key="1">
    <source>
        <dbReference type="Pfam" id="PF01261"/>
    </source>
</evidence>
<name>A0A1I0J3P3_9FIRM</name>
<dbReference type="EMBL" id="FOIM01000026">
    <property type="protein sequence ID" value="SEU04397.1"/>
    <property type="molecule type" value="Genomic_DNA"/>
</dbReference>
<dbReference type="AlphaFoldDB" id="A0A1I0J3P3"/>
<dbReference type="STRING" id="460384.SAMN05216313_12621"/>
<evidence type="ECO:0000313" key="3">
    <source>
        <dbReference type="Proteomes" id="UP000198508"/>
    </source>
</evidence>
<keyword evidence="3" id="KW-1185">Reference proteome</keyword>
<gene>
    <name evidence="2" type="ORF">SAMN05216313_12621</name>
</gene>
<dbReference type="PANTHER" id="PTHR12110:SF41">
    <property type="entry name" value="INOSOSE DEHYDRATASE"/>
    <property type="match status" value="1"/>
</dbReference>
<dbReference type="Proteomes" id="UP000198508">
    <property type="component" value="Unassembled WGS sequence"/>
</dbReference>
<dbReference type="GO" id="GO:0016853">
    <property type="term" value="F:isomerase activity"/>
    <property type="evidence" value="ECO:0007669"/>
    <property type="project" value="UniProtKB-KW"/>
</dbReference>
<dbReference type="InterPro" id="IPR013022">
    <property type="entry name" value="Xyl_isomerase-like_TIM-brl"/>
</dbReference>
<dbReference type="Pfam" id="PF01261">
    <property type="entry name" value="AP_endonuc_2"/>
    <property type="match status" value="1"/>
</dbReference>
<dbReference type="InterPro" id="IPR036237">
    <property type="entry name" value="Xyl_isomerase-like_sf"/>
</dbReference>